<dbReference type="GO" id="GO:0016020">
    <property type="term" value="C:membrane"/>
    <property type="evidence" value="ECO:0007669"/>
    <property type="project" value="UniProtKB-SubCell"/>
</dbReference>
<name>A0A4P7VQ87_9BACT</name>
<keyword evidence="6" id="KW-0472">Membrane</keyword>
<evidence type="ECO:0000256" key="4">
    <source>
        <dbReference type="ARBA" id="ARBA00022692"/>
    </source>
</evidence>
<dbReference type="Proteomes" id="UP000297031">
    <property type="component" value="Chromosome"/>
</dbReference>
<reference evidence="7 8" key="1">
    <citation type="submission" date="2019-02" db="EMBL/GenBank/DDBJ databases">
        <title>Isolation and identification of novel species under the genus Muribaculum.</title>
        <authorList>
            <person name="Miyake S."/>
            <person name="Ding Y."/>
            <person name="Low A."/>
            <person name="Soh M."/>
            <person name="Seedorf H."/>
        </authorList>
    </citation>
    <scope>NUCLEOTIDE SEQUENCE [LARGE SCALE GENOMIC DNA]</scope>
    <source>
        <strain evidence="7 8">TLL-A4</strain>
    </source>
</reference>
<evidence type="ECO:0000256" key="2">
    <source>
        <dbReference type="ARBA" id="ARBA00022676"/>
    </source>
</evidence>
<keyword evidence="5" id="KW-1133">Transmembrane helix</keyword>
<evidence type="ECO:0008006" key="9">
    <source>
        <dbReference type="Google" id="ProtNLM"/>
    </source>
</evidence>
<dbReference type="KEGG" id="mgod:E7746_11360"/>
<dbReference type="InterPro" id="IPR029044">
    <property type="entry name" value="Nucleotide-diphossugar_trans"/>
</dbReference>
<dbReference type="PANTHER" id="PTHR21461">
    <property type="entry name" value="GLYCOSYLTRANSFERASE FAMILY 92 PROTEIN"/>
    <property type="match status" value="1"/>
</dbReference>
<evidence type="ECO:0000313" key="8">
    <source>
        <dbReference type="Proteomes" id="UP000297031"/>
    </source>
</evidence>
<dbReference type="GO" id="GO:0016757">
    <property type="term" value="F:glycosyltransferase activity"/>
    <property type="evidence" value="ECO:0007669"/>
    <property type="project" value="UniProtKB-KW"/>
</dbReference>
<keyword evidence="8" id="KW-1185">Reference proteome</keyword>
<evidence type="ECO:0000256" key="1">
    <source>
        <dbReference type="ARBA" id="ARBA00004167"/>
    </source>
</evidence>
<dbReference type="AlphaFoldDB" id="A0A4P7VQ87"/>
<proteinExistence type="predicted"/>
<protein>
    <recommendedName>
        <fullName evidence="9">Glycosyltransferase family 92 protein</fullName>
    </recommendedName>
</protein>
<keyword evidence="2" id="KW-0328">Glycosyltransferase</keyword>
<sequence>MNKTIKIAIKRHIVTPAVNLFYRGLFAMRRPCVNSDARYMFAICAIFRNEVRYMREWIEYHLLIGVDHIFLYNNFSTDDFMSILQPYIEKGVVTLTEWPREHGQMECYMHCSANFGKSCRWIAFIDLDEYICPHEATDIKEWIKRYEKYPGVILYWLMFGTAGRLHPDSEKTLIEQYTTSWQELRNTGKPIWNTAFPLEELFVHYLYGSVSIFGIKFKVPMVNESGSFVVYPDHHPLPRHNTIRINHYWSKSIEEYHDKMARGSAFSAKKNEIRRKVDFFLWHEHHVVRDDRVIFRFLTQLKMRLNGLDFNLPK</sequence>
<dbReference type="GO" id="GO:0005737">
    <property type="term" value="C:cytoplasm"/>
    <property type="evidence" value="ECO:0007669"/>
    <property type="project" value="TreeGrafter"/>
</dbReference>
<evidence type="ECO:0000313" key="7">
    <source>
        <dbReference type="EMBL" id="QCD36439.1"/>
    </source>
</evidence>
<evidence type="ECO:0000256" key="5">
    <source>
        <dbReference type="ARBA" id="ARBA00022989"/>
    </source>
</evidence>
<dbReference type="InterPro" id="IPR008166">
    <property type="entry name" value="Glyco_transf_92"/>
</dbReference>
<keyword evidence="4" id="KW-0812">Transmembrane</keyword>
<dbReference type="Pfam" id="PF01697">
    <property type="entry name" value="Glyco_transf_92"/>
    <property type="match status" value="1"/>
</dbReference>
<organism evidence="7 8">
    <name type="scientific">Muribaculum gordoncarteri</name>
    <dbReference type="NCBI Taxonomy" id="2530390"/>
    <lineage>
        <taxon>Bacteria</taxon>
        <taxon>Pseudomonadati</taxon>
        <taxon>Bacteroidota</taxon>
        <taxon>Bacteroidia</taxon>
        <taxon>Bacteroidales</taxon>
        <taxon>Muribaculaceae</taxon>
        <taxon>Muribaculum</taxon>
    </lineage>
</organism>
<dbReference type="PANTHER" id="PTHR21461:SF69">
    <property type="entry name" value="GLYCOSYLTRANSFERASE FAMILY 92 PROTEIN"/>
    <property type="match status" value="1"/>
</dbReference>
<dbReference type="SUPFAM" id="SSF53448">
    <property type="entry name" value="Nucleotide-diphospho-sugar transferases"/>
    <property type="match status" value="1"/>
</dbReference>
<dbReference type="OrthoDB" id="1997677at2"/>
<keyword evidence="3" id="KW-0808">Transferase</keyword>
<evidence type="ECO:0000256" key="6">
    <source>
        <dbReference type="ARBA" id="ARBA00023136"/>
    </source>
</evidence>
<dbReference type="EMBL" id="CP039393">
    <property type="protein sequence ID" value="QCD36439.1"/>
    <property type="molecule type" value="Genomic_DNA"/>
</dbReference>
<dbReference type="RefSeq" id="WP_136410864.1">
    <property type="nucleotide sequence ID" value="NZ_CP039393.1"/>
</dbReference>
<evidence type="ECO:0000256" key="3">
    <source>
        <dbReference type="ARBA" id="ARBA00022679"/>
    </source>
</evidence>
<comment type="subcellular location">
    <subcellularLocation>
        <location evidence="1">Membrane</location>
        <topology evidence="1">Single-pass membrane protein</topology>
    </subcellularLocation>
</comment>
<gene>
    <name evidence="7" type="ORF">E7746_11360</name>
</gene>
<accession>A0A4P7VQ87</accession>